<dbReference type="InterPro" id="IPR010371">
    <property type="entry name" value="YBR137W-like"/>
</dbReference>
<organism evidence="1 2">
    <name type="scientific">Aspergillus puulaauensis</name>
    <dbReference type="NCBI Taxonomy" id="1220207"/>
    <lineage>
        <taxon>Eukaryota</taxon>
        <taxon>Fungi</taxon>
        <taxon>Dikarya</taxon>
        <taxon>Ascomycota</taxon>
        <taxon>Pezizomycotina</taxon>
        <taxon>Eurotiomycetes</taxon>
        <taxon>Eurotiomycetidae</taxon>
        <taxon>Eurotiales</taxon>
        <taxon>Aspergillaceae</taxon>
        <taxon>Aspergillus</taxon>
    </lineage>
</organism>
<dbReference type="KEGG" id="apuu:APUU_61060A"/>
<gene>
    <name evidence="1" type="ORF">APUU_61060A</name>
</gene>
<reference evidence="1" key="1">
    <citation type="submission" date="2021-01" db="EMBL/GenBank/DDBJ databases">
        <authorList>
            <consortium name="Aspergillus puulaauensis MK2 genome sequencing consortium"/>
            <person name="Kazuki M."/>
            <person name="Futagami T."/>
        </authorList>
    </citation>
    <scope>NUCLEOTIDE SEQUENCE</scope>
    <source>
        <strain evidence="1">MK2</strain>
    </source>
</reference>
<name>A0A7R7XUK7_9EURO</name>
<dbReference type="AlphaFoldDB" id="A0A7R7XUK7"/>
<accession>A0A7R7XUK7</accession>
<dbReference type="InterPro" id="IPR005624">
    <property type="entry name" value="PduO/GlcC-like"/>
</dbReference>
<dbReference type="Proteomes" id="UP000654913">
    <property type="component" value="Chromosome 6"/>
</dbReference>
<evidence type="ECO:0000313" key="1">
    <source>
        <dbReference type="EMBL" id="BCS28012.1"/>
    </source>
</evidence>
<dbReference type="PANTHER" id="PTHR28255">
    <property type="match status" value="1"/>
</dbReference>
<dbReference type="PANTHER" id="PTHR28255:SF1">
    <property type="entry name" value="UPF0303 PROTEIN YBR137W"/>
    <property type="match status" value="1"/>
</dbReference>
<evidence type="ECO:0000313" key="2">
    <source>
        <dbReference type="Proteomes" id="UP000654913"/>
    </source>
</evidence>
<dbReference type="GO" id="GO:0072380">
    <property type="term" value="C:TRC complex"/>
    <property type="evidence" value="ECO:0007669"/>
    <property type="project" value="TreeGrafter"/>
</dbReference>
<dbReference type="GO" id="GO:0006620">
    <property type="term" value="P:post-translational protein targeting to endoplasmic reticulum membrane"/>
    <property type="evidence" value="ECO:0007669"/>
    <property type="project" value="TreeGrafter"/>
</dbReference>
<keyword evidence="2" id="KW-1185">Reference proteome</keyword>
<reference evidence="1" key="2">
    <citation type="submission" date="2021-02" db="EMBL/GenBank/DDBJ databases">
        <title>Aspergillus puulaauensis MK2 genome sequence.</title>
        <authorList>
            <person name="Futagami T."/>
            <person name="Mori K."/>
            <person name="Kadooka C."/>
            <person name="Tanaka T."/>
        </authorList>
    </citation>
    <scope>NUCLEOTIDE SEQUENCE</scope>
    <source>
        <strain evidence="1">MK2</strain>
    </source>
</reference>
<dbReference type="SUPFAM" id="SSF143744">
    <property type="entry name" value="GlcG-like"/>
    <property type="match status" value="1"/>
</dbReference>
<dbReference type="OrthoDB" id="2209940at2759"/>
<evidence type="ECO:0008006" key="3">
    <source>
        <dbReference type="Google" id="ProtNLM"/>
    </source>
</evidence>
<dbReference type="InterPro" id="IPR038084">
    <property type="entry name" value="PduO/GlcC-like_sf"/>
</dbReference>
<dbReference type="Pfam" id="PF03928">
    <property type="entry name" value="HbpS-like"/>
    <property type="match status" value="1"/>
</dbReference>
<dbReference type="Gene3D" id="3.30.450.150">
    <property type="entry name" value="Haem-degrading domain"/>
    <property type="match status" value="1"/>
</dbReference>
<dbReference type="EMBL" id="AP024448">
    <property type="protein sequence ID" value="BCS28012.1"/>
    <property type="molecule type" value="Genomic_DNA"/>
</dbReference>
<sequence>MSSQPGLRRRDWTAGHGLRKVLDATTNASEPKPIAHPPTDPAAIKETCDSFTFASFTEEDAWELGHLLYARLLPFTPKESCLISITLAGTGQVVFQAVCGPNTMKDNENWVARKRNVVLRWSGSTWYWNRVFDGGDEDKFRQLFSMSMEESTRYAIHGGGVPIRVEGVAGIVAVVCVSGLKQEEDHGVIVEVINDNWC</sequence>
<dbReference type="RefSeq" id="XP_041560198.1">
    <property type="nucleotide sequence ID" value="XM_041694360.1"/>
</dbReference>
<dbReference type="GeneID" id="64978009"/>
<protein>
    <recommendedName>
        <fullName evidence="3">DUF967 domain protein</fullName>
    </recommendedName>
</protein>
<proteinExistence type="predicted"/>